<dbReference type="PANTHER" id="PTHR22946:SF9">
    <property type="entry name" value="POLYKETIDE TRANSFERASE AF380"/>
    <property type="match status" value="1"/>
</dbReference>
<evidence type="ECO:0000259" key="3">
    <source>
        <dbReference type="Pfam" id="PF12146"/>
    </source>
</evidence>
<dbReference type="Gene3D" id="1.20.1440.110">
    <property type="entry name" value="acylaminoacyl peptidase"/>
    <property type="match status" value="1"/>
</dbReference>
<evidence type="ECO:0000256" key="2">
    <source>
        <dbReference type="ARBA" id="ARBA00022801"/>
    </source>
</evidence>
<evidence type="ECO:0000256" key="1">
    <source>
        <dbReference type="ARBA" id="ARBA00008645"/>
    </source>
</evidence>
<dbReference type="InterPro" id="IPR022742">
    <property type="entry name" value="Hydrolase_4"/>
</dbReference>
<accession>A0ABP9U6F4</accession>
<evidence type="ECO:0000313" key="4">
    <source>
        <dbReference type="EMBL" id="GAA5341643.1"/>
    </source>
</evidence>
<dbReference type="RefSeq" id="WP_342038645.1">
    <property type="nucleotide sequence ID" value="NZ_BAABBK010000011.1"/>
</dbReference>
<dbReference type="Gene3D" id="3.40.50.1820">
    <property type="entry name" value="alpha/beta hydrolase"/>
    <property type="match status" value="1"/>
</dbReference>
<dbReference type="GO" id="GO:0016787">
    <property type="term" value="F:hydrolase activity"/>
    <property type="evidence" value="ECO:0007669"/>
    <property type="project" value="UniProtKB-KW"/>
</dbReference>
<comment type="caution">
    <text evidence="4">The sequence shown here is derived from an EMBL/GenBank/DDBJ whole genome shotgun (WGS) entry which is preliminary data.</text>
</comment>
<dbReference type="EMBL" id="BAABNP010000011">
    <property type="protein sequence ID" value="GAA5341643.1"/>
    <property type="molecule type" value="Genomic_DNA"/>
</dbReference>
<dbReference type="PANTHER" id="PTHR22946">
    <property type="entry name" value="DIENELACTONE HYDROLASE DOMAIN-CONTAINING PROTEIN-RELATED"/>
    <property type="match status" value="1"/>
</dbReference>
<dbReference type="Pfam" id="PF12146">
    <property type="entry name" value="Hydrolase_4"/>
    <property type="match status" value="1"/>
</dbReference>
<comment type="similarity">
    <text evidence="1">Belongs to the AB hydrolase superfamily.</text>
</comment>
<protein>
    <submittedName>
        <fullName evidence="4">Alpha/beta fold hydrolase</fullName>
    </submittedName>
</protein>
<name>A0ABP9U6F4_9MICO</name>
<dbReference type="InterPro" id="IPR050261">
    <property type="entry name" value="FrsA_esterase"/>
</dbReference>
<dbReference type="Proteomes" id="UP001498935">
    <property type="component" value="Unassembled WGS sequence"/>
</dbReference>
<keyword evidence="5" id="KW-1185">Reference proteome</keyword>
<gene>
    <name evidence="4" type="ORF">KACC15558_26840</name>
</gene>
<dbReference type="SUPFAM" id="SSF53474">
    <property type="entry name" value="alpha/beta-Hydrolases"/>
    <property type="match status" value="1"/>
</dbReference>
<feature type="domain" description="Serine aminopeptidase S33" evidence="3">
    <location>
        <begin position="175"/>
        <end position="288"/>
    </location>
</feature>
<proteinExistence type="inferred from homology"/>
<keyword evidence="2 4" id="KW-0378">Hydrolase</keyword>
<sequence>MTRADHPSSGVWRRPDVCTFAAHAPDEHGGERHGADQPSAELRKELDAHWRAMPAQRLLDGGMVHGDVLRLQAATDSGQRWDEAAERLGEAQVLRAEAAAGEGRSRTAIDAYRAAVADFLFAQMPLPDGDRKSALYSRARAALTAITQIPASYLQRIEVPFASGSLVGWLRVPAEARASVIVFGGQSGWGATYYRLSDALADRGIATLMAEGPGQGESRLVSGIHLDVDVPAAFSRFVDALEAVPELTGRPVGIWGNSLGGTFAAITAAADHRITATVVNGGFAAPTLLPFQTFREQAAAMLGSDDEAAIAANFARLAFDPETDRVTGGILVIHGGVDPLVDREDQTPFLKASEDSTLLEWPDGDHTIYNDSEARTAAVADWLADRLS</sequence>
<organism evidence="4 5">
    <name type="scientific">Brevibacterium ammoniilyticum</name>
    <dbReference type="NCBI Taxonomy" id="1046555"/>
    <lineage>
        <taxon>Bacteria</taxon>
        <taxon>Bacillati</taxon>
        <taxon>Actinomycetota</taxon>
        <taxon>Actinomycetes</taxon>
        <taxon>Micrococcales</taxon>
        <taxon>Brevibacteriaceae</taxon>
        <taxon>Brevibacterium</taxon>
    </lineage>
</organism>
<reference evidence="4 5" key="1">
    <citation type="submission" date="2024-02" db="EMBL/GenBank/DDBJ databases">
        <title>Characterization of antibiotic resistant novel bacterial strains and their environmental applications.</title>
        <authorList>
            <person name="Manzoor S."/>
            <person name="Abbas S."/>
            <person name="Arshad M."/>
            <person name="Li W.J."/>
            <person name="Ahmed I."/>
        </authorList>
    </citation>
    <scope>NUCLEOTIDE SEQUENCE [LARGE SCALE GENOMIC DNA]</scope>
    <source>
        <strain evidence="4 5">KACC 15558</strain>
    </source>
</reference>
<dbReference type="InterPro" id="IPR029058">
    <property type="entry name" value="AB_hydrolase_fold"/>
</dbReference>
<evidence type="ECO:0000313" key="5">
    <source>
        <dbReference type="Proteomes" id="UP001498935"/>
    </source>
</evidence>